<dbReference type="PANTHER" id="PTHR10073">
    <property type="entry name" value="DNA MISMATCH REPAIR PROTEIN MLH, PMS, MUTL"/>
    <property type="match status" value="1"/>
</dbReference>
<dbReference type="PANTHER" id="PTHR10073:SF52">
    <property type="entry name" value="MISMATCH REPAIR ENDONUCLEASE PMS2"/>
    <property type="match status" value="1"/>
</dbReference>
<proteinExistence type="inferred from homology"/>
<evidence type="ECO:0000313" key="2">
    <source>
        <dbReference type="EMBL" id="PNI89661.1"/>
    </source>
</evidence>
<dbReference type="SUPFAM" id="SSF55874">
    <property type="entry name" value="ATPase domain of HSP90 chaperone/DNA topoisomerase II/histidine kinase"/>
    <property type="match status" value="1"/>
</dbReference>
<dbReference type="InterPro" id="IPR036890">
    <property type="entry name" value="HATPase_C_sf"/>
</dbReference>
<comment type="caution">
    <text evidence="2">The sequence shown here is derived from an EMBL/GenBank/DDBJ whole genome shotgun (WGS) entry which is preliminary data.</text>
</comment>
<dbReference type="GO" id="GO:0032300">
    <property type="term" value="C:mismatch repair complex"/>
    <property type="evidence" value="ECO:0007669"/>
    <property type="project" value="InterPro"/>
</dbReference>
<sequence length="122" mass="13561">DVTISTCHVSAKVGTRLVFDHDGKIIQKTPYPHPRGTTVSVKQLFSTLPVRHKEFQRNIKKKRACFPFAFCRDCQFLEASPAMLPVQPAELTPRSTPPHPCSLEDNVITVFSSVKNGPGSSR</sequence>
<name>A0A2J8Q068_PANTR</name>
<evidence type="ECO:0000256" key="1">
    <source>
        <dbReference type="ARBA" id="ARBA00006082"/>
    </source>
</evidence>
<dbReference type="GO" id="GO:0016887">
    <property type="term" value="F:ATP hydrolysis activity"/>
    <property type="evidence" value="ECO:0007669"/>
    <property type="project" value="InterPro"/>
</dbReference>
<accession>A0A2J8Q068</accession>
<comment type="similarity">
    <text evidence="1">Belongs to the DNA mismatch repair MutL/HexB family.</text>
</comment>
<dbReference type="InterPro" id="IPR038973">
    <property type="entry name" value="MutL/Mlh/Pms-like"/>
</dbReference>
<dbReference type="GO" id="GO:0006298">
    <property type="term" value="P:mismatch repair"/>
    <property type="evidence" value="ECO:0007669"/>
    <property type="project" value="InterPro"/>
</dbReference>
<reference evidence="2 3" key="1">
    <citation type="submission" date="2017-12" db="EMBL/GenBank/DDBJ databases">
        <title>High-resolution comparative analysis of great ape genomes.</title>
        <authorList>
            <person name="Pollen A."/>
            <person name="Hastie A."/>
            <person name="Hormozdiari F."/>
            <person name="Dougherty M."/>
            <person name="Liu R."/>
            <person name="Chaisson M."/>
            <person name="Hoppe E."/>
            <person name="Hill C."/>
            <person name="Pang A."/>
            <person name="Hillier L."/>
            <person name="Baker C."/>
            <person name="Armstrong J."/>
            <person name="Shendure J."/>
            <person name="Paten B."/>
            <person name="Wilson R."/>
            <person name="Chao H."/>
            <person name="Schneider V."/>
            <person name="Ventura M."/>
            <person name="Kronenberg Z."/>
            <person name="Murali S."/>
            <person name="Gordon D."/>
            <person name="Cantsilieris S."/>
            <person name="Munson K."/>
            <person name="Nelson B."/>
            <person name="Raja A."/>
            <person name="Underwood J."/>
            <person name="Diekhans M."/>
            <person name="Fiddes I."/>
            <person name="Haussler D."/>
            <person name="Eichler E."/>
        </authorList>
    </citation>
    <scope>NUCLEOTIDE SEQUENCE [LARGE SCALE GENOMIC DNA]</scope>
    <source>
        <strain evidence="2">Yerkes chimp pedigree #C0471</strain>
    </source>
</reference>
<dbReference type="AlphaFoldDB" id="A0A2J8Q068"/>
<dbReference type="EMBL" id="NBAG03000095">
    <property type="protein sequence ID" value="PNI89661.1"/>
    <property type="molecule type" value="Genomic_DNA"/>
</dbReference>
<dbReference type="Proteomes" id="UP000236370">
    <property type="component" value="Unassembled WGS sequence"/>
</dbReference>
<dbReference type="GO" id="GO:0140664">
    <property type="term" value="F:ATP-dependent DNA damage sensor activity"/>
    <property type="evidence" value="ECO:0007669"/>
    <property type="project" value="InterPro"/>
</dbReference>
<evidence type="ECO:0000313" key="3">
    <source>
        <dbReference type="Proteomes" id="UP000236370"/>
    </source>
</evidence>
<protein>
    <submittedName>
        <fullName evidence="2">Uncharacterized protein</fullName>
    </submittedName>
</protein>
<gene>
    <name evidence="2" type="ORF">CK820_G0047512</name>
</gene>
<dbReference type="Gene3D" id="3.30.565.10">
    <property type="entry name" value="Histidine kinase-like ATPase, C-terminal domain"/>
    <property type="match status" value="1"/>
</dbReference>
<organism evidence="2 3">
    <name type="scientific">Pan troglodytes</name>
    <name type="common">Chimpanzee</name>
    <dbReference type="NCBI Taxonomy" id="9598"/>
    <lineage>
        <taxon>Eukaryota</taxon>
        <taxon>Metazoa</taxon>
        <taxon>Chordata</taxon>
        <taxon>Craniata</taxon>
        <taxon>Vertebrata</taxon>
        <taxon>Euteleostomi</taxon>
        <taxon>Mammalia</taxon>
        <taxon>Eutheria</taxon>
        <taxon>Euarchontoglires</taxon>
        <taxon>Primates</taxon>
        <taxon>Haplorrhini</taxon>
        <taxon>Catarrhini</taxon>
        <taxon>Hominidae</taxon>
        <taxon>Pan</taxon>
    </lineage>
</organism>
<feature type="non-terminal residue" evidence="2">
    <location>
        <position position="1"/>
    </location>
</feature>